<sequence length="55" mass="6022">VTVLSKALQPAYLDRKADSGDNSLRKESAGLLKKEPREAQNHNLPLSELPVPAVR</sequence>
<accession>A0ACB9WU13</accession>
<name>A0ACB9WU13_CHAAC</name>
<comment type="caution">
    <text evidence="1">The sequence shown here is derived from an EMBL/GenBank/DDBJ whole genome shotgun (WGS) entry which is preliminary data.</text>
</comment>
<organism evidence="1 2">
    <name type="scientific">Chaenocephalus aceratus</name>
    <name type="common">Blackfin icefish</name>
    <name type="synonym">Chaenichthys aceratus</name>
    <dbReference type="NCBI Taxonomy" id="36190"/>
    <lineage>
        <taxon>Eukaryota</taxon>
        <taxon>Metazoa</taxon>
        <taxon>Chordata</taxon>
        <taxon>Craniata</taxon>
        <taxon>Vertebrata</taxon>
        <taxon>Euteleostomi</taxon>
        <taxon>Actinopterygii</taxon>
        <taxon>Neopterygii</taxon>
        <taxon>Teleostei</taxon>
        <taxon>Neoteleostei</taxon>
        <taxon>Acanthomorphata</taxon>
        <taxon>Eupercaria</taxon>
        <taxon>Perciformes</taxon>
        <taxon>Notothenioidei</taxon>
        <taxon>Channichthyidae</taxon>
        <taxon>Chaenocephalus</taxon>
    </lineage>
</organism>
<reference evidence="1" key="1">
    <citation type="submission" date="2022-05" db="EMBL/GenBank/DDBJ databases">
        <title>Chromosome-level genome of Chaenocephalus aceratus.</title>
        <authorList>
            <person name="Park H."/>
        </authorList>
    </citation>
    <scope>NUCLEOTIDE SEQUENCE</scope>
    <source>
        <strain evidence="1">KU_202001</strain>
    </source>
</reference>
<keyword evidence="2" id="KW-1185">Reference proteome</keyword>
<feature type="non-terminal residue" evidence="1">
    <location>
        <position position="1"/>
    </location>
</feature>
<gene>
    <name evidence="1" type="ORF">KUCAC02_009289</name>
</gene>
<evidence type="ECO:0000313" key="2">
    <source>
        <dbReference type="Proteomes" id="UP001057452"/>
    </source>
</evidence>
<dbReference type="Proteomes" id="UP001057452">
    <property type="component" value="Chromosome 12"/>
</dbReference>
<protein>
    <submittedName>
        <fullName evidence="1">Uncharacterized protein</fullName>
    </submittedName>
</protein>
<evidence type="ECO:0000313" key="1">
    <source>
        <dbReference type="EMBL" id="KAI4816993.1"/>
    </source>
</evidence>
<dbReference type="EMBL" id="CM043796">
    <property type="protein sequence ID" value="KAI4816993.1"/>
    <property type="molecule type" value="Genomic_DNA"/>
</dbReference>
<proteinExistence type="predicted"/>